<reference evidence="1 2" key="1">
    <citation type="submission" date="2016-08" db="EMBL/GenBank/DDBJ databases">
        <title>Genome-based comparison of Moorella thermoacetic strains.</title>
        <authorList>
            <person name="Poehlein A."/>
            <person name="Bengelsdorf F.R."/>
            <person name="Esser C."/>
            <person name="Duerre P."/>
            <person name="Daniel R."/>
        </authorList>
    </citation>
    <scope>NUCLEOTIDE SEQUENCE [LARGE SCALE GENOMIC DNA]</scope>
    <source>
        <strain evidence="1 2">DSM 21394</strain>
    </source>
</reference>
<evidence type="ECO:0000313" key="2">
    <source>
        <dbReference type="Proteomes" id="UP000182811"/>
    </source>
</evidence>
<dbReference type="EMBL" id="MDDC01000006">
    <property type="protein sequence ID" value="OIQ60016.1"/>
    <property type="molecule type" value="Genomic_DNA"/>
</dbReference>
<organism evidence="1 2">
    <name type="scientific">Neomoorella thermoacetica</name>
    <name type="common">Clostridium thermoaceticum</name>
    <dbReference type="NCBI Taxonomy" id="1525"/>
    <lineage>
        <taxon>Bacteria</taxon>
        <taxon>Bacillati</taxon>
        <taxon>Bacillota</taxon>
        <taxon>Clostridia</taxon>
        <taxon>Neomoorellales</taxon>
        <taxon>Neomoorellaceae</taxon>
        <taxon>Neomoorella</taxon>
    </lineage>
</organism>
<name>A0A1J5NP14_NEOTH</name>
<protein>
    <submittedName>
        <fullName evidence="1">Uncharacterized protein</fullName>
    </submittedName>
</protein>
<proteinExistence type="predicted"/>
<sequence length="134" mass="15793">MMPKKELPEFKGDRIPEFAGEEEEREFWDSHSFAEAMERGELEPVDEPIEVAPELEASLKTKRVTLRLRYTGSKRPRRWPGRRIPFQTLIGSWIAEAVLKGRVYVDKKTLKSVAYYREYRVRKSILLPAVKRGW</sequence>
<evidence type="ECO:0000313" key="1">
    <source>
        <dbReference type="EMBL" id="OIQ60016.1"/>
    </source>
</evidence>
<dbReference type="AlphaFoldDB" id="A0A1J5NP14"/>
<dbReference type="Proteomes" id="UP000182811">
    <property type="component" value="Unassembled WGS sequence"/>
</dbReference>
<gene>
    <name evidence="1" type="ORF">MOTE_08500</name>
</gene>
<comment type="caution">
    <text evidence="1">The sequence shown here is derived from an EMBL/GenBank/DDBJ whole genome shotgun (WGS) entry which is preliminary data.</text>
</comment>
<accession>A0A1J5NP14</accession>